<dbReference type="PANTHER" id="PTHR33395:SF22">
    <property type="entry name" value="REVERSE TRANSCRIPTASE DOMAIN-CONTAINING PROTEIN"/>
    <property type="match status" value="1"/>
</dbReference>
<dbReference type="PROSITE" id="PS50878">
    <property type="entry name" value="RT_POL"/>
    <property type="match status" value="1"/>
</dbReference>
<feature type="transmembrane region" description="Helical" evidence="3">
    <location>
        <begin position="1418"/>
        <end position="1440"/>
    </location>
</feature>
<name>A0A2B4T296_STYPI</name>
<keyword evidence="1" id="KW-0175">Coiled coil</keyword>
<comment type="caution">
    <text evidence="5">The sequence shown here is derived from an EMBL/GenBank/DDBJ whole genome shotgun (WGS) entry which is preliminary data.</text>
</comment>
<keyword evidence="3" id="KW-1133">Transmembrane helix</keyword>
<keyword evidence="3" id="KW-0812">Transmembrane</keyword>
<dbReference type="Pfam" id="PF14529">
    <property type="entry name" value="Exo_endo_phos_2"/>
    <property type="match status" value="1"/>
</dbReference>
<protein>
    <submittedName>
        <fullName evidence="5">RNA-directed DNA polymerase from mobile element jockey</fullName>
    </submittedName>
</protein>
<dbReference type="OrthoDB" id="5988221at2759"/>
<feature type="domain" description="Reverse transcriptase" evidence="4">
    <location>
        <begin position="974"/>
        <end position="1240"/>
    </location>
</feature>
<evidence type="ECO:0000256" key="2">
    <source>
        <dbReference type="SAM" id="MobiDB-lite"/>
    </source>
</evidence>
<keyword evidence="5" id="KW-0695">RNA-directed DNA polymerase</keyword>
<evidence type="ECO:0000256" key="1">
    <source>
        <dbReference type="SAM" id="Coils"/>
    </source>
</evidence>
<accession>A0A2B4T296</accession>
<dbReference type="InterPro" id="IPR043502">
    <property type="entry name" value="DNA/RNA_pol_sf"/>
</dbReference>
<keyword evidence="5" id="KW-0548">Nucleotidyltransferase</keyword>
<feature type="region of interest" description="Disordered" evidence="2">
    <location>
        <begin position="1369"/>
        <end position="1409"/>
    </location>
</feature>
<evidence type="ECO:0000313" key="6">
    <source>
        <dbReference type="Proteomes" id="UP000225706"/>
    </source>
</evidence>
<dbReference type="InterPro" id="IPR036691">
    <property type="entry name" value="Endo/exonu/phosph_ase_sf"/>
</dbReference>
<gene>
    <name evidence="5" type="primary">jockey\pol</name>
    <name evidence="5" type="ORF">AWC38_SpisGene168</name>
</gene>
<dbReference type="Pfam" id="PF00078">
    <property type="entry name" value="RVT_1"/>
    <property type="match status" value="1"/>
</dbReference>
<dbReference type="SUPFAM" id="SSF56672">
    <property type="entry name" value="DNA/RNA polymerases"/>
    <property type="match status" value="1"/>
</dbReference>
<reference evidence="6" key="1">
    <citation type="journal article" date="2017" name="bioRxiv">
        <title>Comparative analysis of the genomes of Stylophora pistillata and Acropora digitifera provides evidence for extensive differences between species of corals.</title>
        <authorList>
            <person name="Voolstra C.R."/>
            <person name="Li Y."/>
            <person name="Liew Y.J."/>
            <person name="Baumgarten S."/>
            <person name="Zoccola D."/>
            <person name="Flot J.-F."/>
            <person name="Tambutte S."/>
            <person name="Allemand D."/>
            <person name="Aranda M."/>
        </authorList>
    </citation>
    <scope>NUCLEOTIDE SEQUENCE [LARGE SCALE GENOMIC DNA]</scope>
</reference>
<dbReference type="SUPFAM" id="SSF56219">
    <property type="entry name" value="DNase I-like"/>
    <property type="match status" value="1"/>
</dbReference>
<proteinExistence type="predicted"/>
<dbReference type="PANTHER" id="PTHR33395">
    <property type="entry name" value="TRANSCRIPTASE, PUTATIVE-RELATED-RELATED"/>
    <property type="match status" value="1"/>
</dbReference>
<evidence type="ECO:0000259" key="4">
    <source>
        <dbReference type="PROSITE" id="PS50878"/>
    </source>
</evidence>
<keyword evidence="5" id="KW-0808">Transferase</keyword>
<dbReference type="EMBL" id="LSMT01000001">
    <property type="protein sequence ID" value="PFX34902.1"/>
    <property type="molecule type" value="Genomic_DNA"/>
</dbReference>
<dbReference type="CDD" id="cd01650">
    <property type="entry name" value="RT_nLTR_like"/>
    <property type="match status" value="1"/>
</dbReference>
<keyword evidence="6" id="KW-1185">Reference proteome</keyword>
<dbReference type="GO" id="GO:0031012">
    <property type="term" value="C:extracellular matrix"/>
    <property type="evidence" value="ECO:0007669"/>
    <property type="project" value="TreeGrafter"/>
</dbReference>
<dbReference type="Gene3D" id="3.60.10.10">
    <property type="entry name" value="Endonuclease/exonuclease/phosphatase"/>
    <property type="match status" value="1"/>
</dbReference>
<feature type="transmembrane region" description="Helical" evidence="3">
    <location>
        <begin position="1345"/>
        <end position="1364"/>
    </location>
</feature>
<dbReference type="InterPro" id="IPR000477">
    <property type="entry name" value="RT_dom"/>
</dbReference>
<sequence>MESQYNQLLSLSKTVGAFYEDVYAPVLQALPWIDDGTGLKTASEKVLGNITFTVFELSTYKNQKTSQPTLAKLRQRCQELESIYHKMQDEMRPLLEKLPPSDRSWDKLKDMVPKWRNLSSSEVLPLSMHHAVEESFSSKNMLMQNKIDELNKKADKLKNDVKTSSDLYDHVYFLVAVDLERIKKAIDKLPSDLLVKLQNEMNDALKESEGEHAVKILGQVIGYTGEPASSFSKTPKLNLKAINGLNMAGIVFGVAGLGVTIGLGVWTLDKLKDAIKDVKAKQTQVWKKISEEFDSYEKSTDYAIRGYFMKKSLADIKAMVAEYGDKSKTYPDDVYPLAKTLADDIKYMFDQKKTDQEIAAFFATENPKVAAGITAVLVGAGNISAGAGFDFASRKKIHELHRKAEKLQGDVSAAGDLYDNIYYPVAVKLRRVKKDLDKLPSDLLAKISTNITVDSTTPGDVGPGLPRVDIQAAALYLIQELSGDVNPNPGPNGAERHNFTEQQKSSRLLTFYANARSIVNKSSKLDLAIAALGYDIIVLTETHLDSSIPDGEIFPSNYSVFRRDRKLNGRHGGGVLIATREHIKAVPRDTTQNDSEFIFVDLLFSYNRKVTLGVFYRPPNNDPKPLEDLQAVLQEFSTNELILVGDFNLPEIDWLNNRFLRQSDIYTLMMDIVQDNFLTQLINKPTRDSNILDLVLTTSPDLVNHLVVGEPFSDHNSISFSLSGIPYVQRKSQKLLYCYGKADWDHLRSLLSHIPWHCAFFDSDINHNWACWKDLLFTAVDECIPKRKNKKRSSAPWITQELIVLCKKKKLLYNRARRKNNSTIWEKYRQLNNSVKRLCNTARWSYIEKLALDLQENENPKPFWNFVKSKRRGTNNLISISVDGCVLTDDFSIAQSMNSYFSSVFTTEDYAKFPTQDCTVDKKLAKIDCSVNEVKRHLLKLKPNKSPGPDHIAPCIFKSCASELAPSLTYMINKSLSLGLLPEEWKHADITPLHKKGSKSSRENYRPISLTSIACKICEKIVFDRMIKFWREIDFINSNQFGFLRGRSTTTQMLSTFNDWAKSRNSSTPTDVVFLDLAKAFDSVPHERLLLKLKCSGIDECLLNWLRHFLVGRKQRVVVRGSYSDWSCVTSGTPQGTILGPLLFLLYINDISEFLSSTVKLYADDTKIYREIIDPIKDSQLLQDDLNNLSAWARKWQLRFNADKCESMRITHLRDKSVTNYFLEKPLKDVTNFKDLGVTLTRDLSWGHHISITVNKANKVLGSIKRSVGTANTNVFSMLYMSLVRPILEYADRAHIYLVTVNLDRVKKTADKLPSDMLDALQQEINKDIKSSQEEEAIKILAKTIGYLGNVVGLGSGILQIVRYSRAQRAQGKSPPPEENTFVESDLPLAPGQERPAAPAEQTSSLSKTPKLDRRIRVLNVAGIVFGLAGLAATVGLGLWTLDKLHDAIEHVEVKQEQVTKFHAAMEEALDPIVEVAGLPAKSYDQLKEMADARKNISEEFDSYEKATYYAIRGYFMNKPLREIKEMVDHYSDAGKRYNDDAYPLAKTLADDIKHLFDENKTDKEIVTFFCN</sequence>
<dbReference type="InterPro" id="IPR005135">
    <property type="entry name" value="Endo/exonuclease/phosphatase"/>
</dbReference>
<dbReference type="Proteomes" id="UP000225706">
    <property type="component" value="Unassembled WGS sequence"/>
</dbReference>
<dbReference type="GO" id="GO:0003964">
    <property type="term" value="F:RNA-directed DNA polymerase activity"/>
    <property type="evidence" value="ECO:0007669"/>
    <property type="project" value="UniProtKB-KW"/>
</dbReference>
<keyword evidence="3" id="KW-0472">Membrane</keyword>
<feature type="coiled-coil region" evidence="1">
    <location>
        <begin position="140"/>
        <end position="167"/>
    </location>
</feature>
<evidence type="ECO:0000256" key="3">
    <source>
        <dbReference type="SAM" id="Phobius"/>
    </source>
</evidence>
<evidence type="ECO:0000313" key="5">
    <source>
        <dbReference type="EMBL" id="PFX34902.1"/>
    </source>
</evidence>
<feature type="transmembrane region" description="Helical" evidence="3">
    <location>
        <begin position="245"/>
        <end position="268"/>
    </location>
</feature>
<organism evidence="5 6">
    <name type="scientific">Stylophora pistillata</name>
    <name type="common">Smooth cauliflower coral</name>
    <dbReference type="NCBI Taxonomy" id="50429"/>
    <lineage>
        <taxon>Eukaryota</taxon>
        <taxon>Metazoa</taxon>
        <taxon>Cnidaria</taxon>
        <taxon>Anthozoa</taxon>
        <taxon>Hexacorallia</taxon>
        <taxon>Scleractinia</taxon>
        <taxon>Astrocoeniina</taxon>
        <taxon>Pocilloporidae</taxon>
        <taxon>Stylophora</taxon>
    </lineage>
</organism>